<feature type="compositionally biased region" description="Polar residues" evidence="1">
    <location>
        <begin position="29"/>
        <end position="52"/>
    </location>
</feature>
<gene>
    <name evidence="2" type="ORF">ATANTOWER_021329</name>
</gene>
<name>A0ABU7C0P0_9TELE</name>
<proteinExistence type="predicted"/>
<feature type="region of interest" description="Disordered" evidence="1">
    <location>
        <begin position="29"/>
        <end position="82"/>
    </location>
</feature>
<accession>A0ABU7C0P0</accession>
<reference evidence="2 3" key="1">
    <citation type="submission" date="2021-07" db="EMBL/GenBank/DDBJ databases">
        <authorList>
            <person name="Palmer J.M."/>
        </authorList>
    </citation>
    <scope>NUCLEOTIDE SEQUENCE [LARGE SCALE GENOMIC DNA]</scope>
    <source>
        <strain evidence="2 3">AT_MEX2019</strain>
        <tissue evidence="2">Muscle</tissue>
    </source>
</reference>
<evidence type="ECO:0000256" key="1">
    <source>
        <dbReference type="SAM" id="MobiDB-lite"/>
    </source>
</evidence>
<protein>
    <recommendedName>
        <fullName evidence="4">Nuclear pore complex protein Nup214 phenylalanine-glycine (FG) domain-containing protein</fullName>
    </recommendedName>
</protein>
<organism evidence="2 3">
    <name type="scientific">Ataeniobius toweri</name>
    <dbReference type="NCBI Taxonomy" id="208326"/>
    <lineage>
        <taxon>Eukaryota</taxon>
        <taxon>Metazoa</taxon>
        <taxon>Chordata</taxon>
        <taxon>Craniata</taxon>
        <taxon>Vertebrata</taxon>
        <taxon>Euteleostomi</taxon>
        <taxon>Actinopterygii</taxon>
        <taxon>Neopterygii</taxon>
        <taxon>Teleostei</taxon>
        <taxon>Neoteleostei</taxon>
        <taxon>Acanthomorphata</taxon>
        <taxon>Ovalentaria</taxon>
        <taxon>Atherinomorphae</taxon>
        <taxon>Cyprinodontiformes</taxon>
        <taxon>Goodeidae</taxon>
        <taxon>Ataeniobius</taxon>
    </lineage>
</organism>
<evidence type="ECO:0000313" key="3">
    <source>
        <dbReference type="Proteomes" id="UP001345963"/>
    </source>
</evidence>
<dbReference type="EMBL" id="JAHUTI010073413">
    <property type="protein sequence ID" value="MED6256174.1"/>
    <property type="molecule type" value="Genomic_DNA"/>
</dbReference>
<keyword evidence="3" id="KW-1185">Reference proteome</keyword>
<comment type="caution">
    <text evidence="2">The sequence shown here is derived from an EMBL/GenBank/DDBJ whole genome shotgun (WGS) entry which is preliminary data.</text>
</comment>
<dbReference type="Proteomes" id="UP001345963">
    <property type="component" value="Unassembled WGS sequence"/>
</dbReference>
<evidence type="ECO:0008006" key="4">
    <source>
        <dbReference type="Google" id="ProtNLM"/>
    </source>
</evidence>
<evidence type="ECO:0000313" key="2">
    <source>
        <dbReference type="EMBL" id="MED6256174.1"/>
    </source>
</evidence>
<sequence>MGSSTSKVFGEGTAAANMGGFGFSSPTSAPSFGALASQTPPTFGSLAQQGTAFGSQPSSFSGFGQQPQTGGFSGNTFGSASQ</sequence>
<feature type="compositionally biased region" description="Low complexity" evidence="1">
    <location>
        <begin position="53"/>
        <end position="70"/>
    </location>
</feature>